<reference evidence="2" key="1">
    <citation type="submission" date="2023-03" db="EMBL/GenBank/DDBJ databases">
        <title>Massive genome expansion in bonnet fungi (Mycena s.s.) driven by repeated elements and novel gene families across ecological guilds.</title>
        <authorList>
            <consortium name="Lawrence Berkeley National Laboratory"/>
            <person name="Harder C.B."/>
            <person name="Miyauchi S."/>
            <person name="Viragh M."/>
            <person name="Kuo A."/>
            <person name="Thoen E."/>
            <person name="Andreopoulos B."/>
            <person name="Lu D."/>
            <person name="Skrede I."/>
            <person name="Drula E."/>
            <person name="Henrissat B."/>
            <person name="Morin E."/>
            <person name="Kohler A."/>
            <person name="Barry K."/>
            <person name="LaButti K."/>
            <person name="Morin E."/>
            <person name="Salamov A."/>
            <person name="Lipzen A."/>
            <person name="Mereny Z."/>
            <person name="Hegedus B."/>
            <person name="Baldrian P."/>
            <person name="Stursova M."/>
            <person name="Weitz H."/>
            <person name="Taylor A."/>
            <person name="Grigoriev I.V."/>
            <person name="Nagy L.G."/>
            <person name="Martin F."/>
            <person name="Kauserud H."/>
        </authorList>
    </citation>
    <scope>NUCLEOTIDE SEQUENCE</scope>
    <source>
        <strain evidence="2">CBHHK188m</strain>
    </source>
</reference>
<dbReference type="SUPFAM" id="SSF81383">
    <property type="entry name" value="F-box domain"/>
    <property type="match status" value="1"/>
</dbReference>
<name>A0AAD7K3S8_9AGAR</name>
<organism evidence="2 3">
    <name type="scientific">Mycena maculata</name>
    <dbReference type="NCBI Taxonomy" id="230809"/>
    <lineage>
        <taxon>Eukaryota</taxon>
        <taxon>Fungi</taxon>
        <taxon>Dikarya</taxon>
        <taxon>Basidiomycota</taxon>
        <taxon>Agaricomycotina</taxon>
        <taxon>Agaricomycetes</taxon>
        <taxon>Agaricomycetidae</taxon>
        <taxon>Agaricales</taxon>
        <taxon>Marasmiineae</taxon>
        <taxon>Mycenaceae</taxon>
        <taxon>Mycena</taxon>
    </lineage>
</organism>
<dbReference type="EMBL" id="JARJLG010000010">
    <property type="protein sequence ID" value="KAJ7777679.1"/>
    <property type="molecule type" value="Genomic_DNA"/>
</dbReference>
<dbReference type="Proteomes" id="UP001215280">
    <property type="component" value="Unassembled WGS sequence"/>
</dbReference>
<evidence type="ECO:0000313" key="2">
    <source>
        <dbReference type="EMBL" id="KAJ7777679.1"/>
    </source>
</evidence>
<feature type="domain" description="F-box" evidence="1">
    <location>
        <begin position="30"/>
        <end position="60"/>
    </location>
</feature>
<keyword evidence="3" id="KW-1185">Reference proteome</keyword>
<dbReference type="InterPro" id="IPR036047">
    <property type="entry name" value="F-box-like_dom_sf"/>
</dbReference>
<proteinExistence type="predicted"/>
<dbReference type="CDD" id="cd09917">
    <property type="entry name" value="F-box_SF"/>
    <property type="match status" value="1"/>
</dbReference>
<dbReference type="Pfam" id="PF00646">
    <property type="entry name" value="F-box"/>
    <property type="match status" value="1"/>
</dbReference>
<accession>A0AAD7K3S8</accession>
<gene>
    <name evidence="2" type="ORF">DFH07DRAFT_1056458</name>
</gene>
<dbReference type="AlphaFoldDB" id="A0AAD7K3S8"/>
<evidence type="ECO:0000259" key="1">
    <source>
        <dbReference type="Pfam" id="PF00646"/>
    </source>
</evidence>
<comment type="caution">
    <text evidence="2">The sequence shown here is derived from an EMBL/GenBank/DDBJ whole genome shotgun (WGS) entry which is preliminary data.</text>
</comment>
<evidence type="ECO:0000313" key="3">
    <source>
        <dbReference type="Proteomes" id="UP001215280"/>
    </source>
</evidence>
<dbReference type="InterPro" id="IPR001810">
    <property type="entry name" value="F-box_dom"/>
</dbReference>
<sequence length="317" mass="36409">MRRHLSWLPSSFRLHPSQRTRRPISASRPRLPPELWDHVLDQLSDEDLFIAARVCTGFNERCIVIYFERRHISRDVSAAATLAISSDLLPVFQLWHLTPQIHTLVCRFWSFHILRNLGILRDLIARCDEIQEISLFFHRNVVDAHETDTIFPYPQQALLTAVADTMRAMTAKSTKPVVIVDSTVNVLGHFRSDNLKDWPRLGRRSWMDDTRFTVKACKSHPSLCKLVWRSGGQQNRLYAYIRDIHCISVVSHTAEPFTLVTVNKDTRSELTLGRSSFDPNKASPAELNIILPHISLPSLDSLFIREDIDPAILGQFL</sequence>
<protein>
    <recommendedName>
        <fullName evidence="1">F-box domain-containing protein</fullName>
    </recommendedName>
</protein>